<dbReference type="PANTHER" id="PTHR18895">
    <property type="entry name" value="HEMK METHYLTRANSFERASE"/>
    <property type="match status" value="1"/>
</dbReference>
<gene>
    <name evidence="2" type="ORF">GC106_16600</name>
</gene>
<dbReference type="Pfam" id="PF05175">
    <property type="entry name" value="MTS"/>
    <property type="match status" value="1"/>
</dbReference>
<dbReference type="InterPro" id="IPR050320">
    <property type="entry name" value="N5-glutamine_MTase"/>
</dbReference>
<sequence>MEYLIEVGDELAAKDAIKLARGNRILLWRGDFRNALQLLAAMKRRLRRVPRGTSPADTFRRYRQATTERSRILSRVQVELGPGYTLTLPHAPDITRACRLAFGDASDNRMPLTEILGALGADRWRTRGVHVPALQARIHPHYGVFAPTRQEYVDLVAEAPWPRPRTALDIGTGTGVLAAVLAKRGAGHVEAVDIEPRAVECARENLARLGLSARTTVSRHDLLPAGKADLVVCNPPWLPGPAATPLDAAIYDPGSRMLRGFLRNLPRHLSGHGEAWLVLSDLAVRLGLRAGTEALIAAAGLRVLDRLDIRPRHKVSRDDPLAEYRAAAITSLWRIRV</sequence>
<keyword evidence="2" id="KW-0808">Transferase</keyword>
<dbReference type="GO" id="GO:0032259">
    <property type="term" value="P:methylation"/>
    <property type="evidence" value="ECO:0007669"/>
    <property type="project" value="UniProtKB-KW"/>
</dbReference>
<dbReference type="SUPFAM" id="SSF53335">
    <property type="entry name" value="S-adenosyl-L-methionine-dependent methyltransferases"/>
    <property type="match status" value="1"/>
</dbReference>
<dbReference type="GO" id="GO:0008168">
    <property type="term" value="F:methyltransferase activity"/>
    <property type="evidence" value="ECO:0007669"/>
    <property type="project" value="UniProtKB-KW"/>
</dbReference>
<reference evidence="2 3" key="1">
    <citation type="submission" date="2020-01" db="EMBL/GenBank/DDBJ databases">
        <title>Kibdelosporangium persica a novel Actinomycetes from a hot desert in Iran.</title>
        <authorList>
            <person name="Safaei N."/>
            <person name="Zaburannyi N."/>
            <person name="Mueller R."/>
            <person name="Wink J."/>
        </authorList>
    </citation>
    <scope>NUCLEOTIDE SEQUENCE [LARGE SCALE GENOMIC DNA]</scope>
    <source>
        <strain evidence="2 3">4NS15</strain>
    </source>
</reference>
<dbReference type="EMBL" id="JAAATY010000003">
    <property type="protein sequence ID" value="NRN64454.1"/>
    <property type="molecule type" value="Genomic_DNA"/>
</dbReference>
<proteinExistence type="predicted"/>
<protein>
    <submittedName>
        <fullName evidence="2">Methylase of polypeptide subunit release factor</fullName>
    </submittedName>
</protein>
<evidence type="ECO:0000313" key="3">
    <source>
        <dbReference type="Proteomes" id="UP000763557"/>
    </source>
</evidence>
<dbReference type="PROSITE" id="PS00092">
    <property type="entry name" value="N6_MTASE"/>
    <property type="match status" value="1"/>
</dbReference>
<dbReference type="InterPro" id="IPR029063">
    <property type="entry name" value="SAM-dependent_MTases_sf"/>
</dbReference>
<dbReference type="InterPro" id="IPR007848">
    <property type="entry name" value="Small_mtfrase_dom"/>
</dbReference>
<organism evidence="2 3">
    <name type="scientific">Kibdelosporangium persicum</name>
    <dbReference type="NCBI Taxonomy" id="2698649"/>
    <lineage>
        <taxon>Bacteria</taxon>
        <taxon>Bacillati</taxon>
        <taxon>Actinomycetota</taxon>
        <taxon>Actinomycetes</taxon>
        <taxon>Pseudonocardiales</taxon>
        <taxon>Pseudonocardiaceae</taxon>
        <taxon>Kibdelosporangium</taxon>
    </lineage>
</organism>
<evidence type="ECO:0000259" key="1">
    <source>
        <dbReference type="Pfam" id="PF05175"/>
    </source>
</evidence>
<dbReference type="RefSeq" id="WP_173126402.1">
    <property type="nucleotide sequence ID" value="NZ_CBCSGW010000038.1"/>
</dbReference>
<comment type="caution">
    <text evidence="2">The sequence shown here is derived from an EMBL/GenBank/DDBJ whole genome shotgun (WGS) entry which is preliminary data.</text>
</comment>
<dbReference type="PANTHER" id="PTHR18895:SF74">
    <property type="entry name" value="MTRF1L RELEASE FACTOR GLUTAMINE METHYLTRANSFERASE"/>
    <property type="match status" value="1"/>
</dbReference>
<name>A0ABX2EZY2_9PSEU</name>
<dbReference type="InterPro" id="IPR002052">
    <property type="entry name" value="DNA_methylase_N6_adenine_CS"/>
</dbReference>
<evidence type="ECO:0000313" key="2">
    <source>
        <dbReference type="EMBL" id="NRN64454.1"/>
    </source>
</evidence>
<feature type="domain" description="Methyltransferase small" evidence="1">
    <location>
        <begin position="160"/>
        <end position="244"/>
    </location>
</feature>
<accession>A0ABX2EZY2</accession>
<dbReference type="Gene3D" id="3.40.50.150">
    <property type="entry name" value="Vaccinia Virus protein VP39"/>
    <property type="match status" value="1"/>
</dbReference>
<keyword evidence="3" id="KW-1185">Reference proteome</keyword>
<dbReference type="CDD" id="cd02440">
    <property type="entry name" value="AdoMet_MTases"/>
    <property type="match status" value="1"/>
</dbReference>
<keyword evidence="2" id="KW-0489">Methyltransferase</keyword>
<dbReference type="Proteomes" id="UP000763557">
    <property type="component" value="Unassembled WGS sequence"/>
</dbReference>